<evidence type="ECO:0000256" key="9">
    <source>
        <dbReference type="ARBA" id="ARBA00023146"/>
    </source>
</evidence>
<dbReference type="OrthoDB" id="24670at2759"/>
<proteinExistence type="inferred from homology"/>
<dbReference type="InterPro" id="IPR023457">
    <property type="entry name" value="Met-tRNA_synth_2"/>
</dbReference>
<evidence type="ECO:0000256" key="3">
    <source>
        <dbReference type="ARBA" id="ARBA00022555"/>
    </source>
</evidence>
<sequence length="755" mass="84126">MSTAEAPFDRWKLQDDASISYGYLGRTAGKAPASTSSPQSSFYLTTAINYTNGPAHMGHAYEGVTADVLVRFHRLLGTEKVYFVTGADEHGQKIANAAAEQGVEPIDLCNKYVTGFQVLNQRLLVSNDDYIRTTSPRHKANARALWNRIQHDIYLDTYSGWYNVREETFVTDNEAALCDYKDPVSGVPLKQVKEESYFFKMSQYQEQLLQYIQENPKFIQPEQHRNHILARLQADELRDLSITRTTFSWGIQVPEGFHDHHVMYVWVDALSNYLTGVNALQTDPDASPELASFWPAQVHIIGKDILWFHTVIWPCLLMSAGLPLPQTVFAHGFVNDKDGKKMSKSLGNVVDPHDMLDQFTTDTFRWYLCKEAPYGGELSFGPENLREMHHADLCDTLGNLVHRATHLCQKYCNGVIPSVAAVSPLPIDVAELIATYQTKMNQIELQGGAMTAIQGFRDLNGYLQEAAPWKLKDALEEQQVIVRTTLETIYILGHLILPFLPQGGALLFQKLNTPPQSLADLKLDGTNLKEGRVIEIGDVLYSKVLSEEEKSDAAAAAMKKKESFAEAQQRKKEAKAKARNQQQQQTEGDSDQPEFTKIDIRVGQITKVWYHESAAKLFCEEIDLGTEKRQVASGLRDHYTLEEMENRKVLVVCNLKAVKLHEFVSEGMVLAAKGEDGEVQLISPPENAVVGERVFVEGLEGEAVSSTQVKKKKIWEEVASGLKTGEGGVAQWSGKNIMTSAGVCVAASLVGAPIS</sequence>
<comment type="similarity">
    <text evidence="13">Belongs to the class-I aminoacyl-tRNA synthetase family.</text>
</comment>
<dbReference type="NCBIfam" id="TIGR00398">
    <property type="entry name" value="metG"/>
    <property type="match status" value="1"/>
</dbReference>
<accession>A0A1Z5JUD3</accession>
<evidence type="ECO:0000256" key="7">
    <source>
        <dbReference type="ARBA" id="ARBA00022884"/>
    </source>
</evidence>
<dbReference type="NCBIfam" id="NF008900">
    <property type="entry name" value="PRK12267.1"/>
    <property type="match status" value="1"/>
</dbReference>
<dbReference type="InterPro" id="IPR033911">
    <property type="entry name" value="MetRS_core"/>
</dbReference>
<keyword evidence="6 13" id="KW-0067">ATP-binding</keyword>
<dbReference type="Proteomes" id="UP000198406">
    <property type="component" value="Unassembled WGS sequence"/>
</dbReference>
<evidence type="ECO:0000256" key="14">
    <source>
        <dbReference type="SAM" id="MobiDB-lite"/>
    </source>
</evidence>
<keyword evidence="4 13" id="KW-0436">Ligase</keyword>
<feature type="region of interest" description="Disordered" evidence="14">
    <location>
        <begin position="566"/>
        <end position="595"/>
    </location>
</feature>
<dbReference type="Pfam" id="PF19303">
    <property type="entry name" value="Anticodon_3"/>
    <property type="match status" value="1"/>
</dbReference>
<dbReference type="SUPFAM" id="SSF50249">
    <property type="entry name" value="Nucleic acid-binding proteins"/>
    <property type="match status" value="1"/>
</dbReference>
<reference evidence="16 17" key="1">
    <citation type="journal article" date="2015" name="Plant Cell">
        <title>Oil accumulation by the oleaginous diatom Fistulifera solaris as revealed by the genome and transcriptome.</title>
        <authorList>
            <person name="Tanaka T."/>
            <person name="Maeda Y."/>
            <person name="Veluchamy A."/>
            <person name="Tanaka M."/>
            <person name="Abida H."/>
            <person name="Marechal E."/>
            <person name="Bowler C."/>
            <person name="Muto M."/>
            <person name="Sunaga Y."/>
            <person name="Tanaka M."/>
            <person name="Yoshino T."/>
            <person name="Taniguchi T."/>
            <person name="Fukuda Y."/>
            <person name="Nemoto M."/>
            <person name="Matsumoto M."/>
            <person name="Wong P.S."/>
            <person name="Aburatani S."/>
            <person name="Fujibuchi W."/>
        </authorList>
    </citation>
    <scope>NUCLEOTIDE SEQUENCE [LARGE SCALE GENOMIC DNA]</scope>
    <source>
        <strain evidence="16 17">JPCC DA0580</strain>
    </source>
</reference>
<evidence type="ECO:0000313" key="16">
    <source>
        <dbReference type="EMBL" id="GAX17630.1"/>
    </source>
</evidence>
<keyword evidence="9 13" id="KW-0030">Aminoacyl-tRNA synthetase</keyword>
<dbReference type="GO" id="GO:0006431">
    <property type="term" value="P:methionyl-tRNA aminoacylation"/>
    <property type="evidence" value="ECO:0007669"/>
    <property type="project" value="InterPro"/>
</dbReference>
<dbReference type="PRINTS" id="PR01041">
    <property type="entry name" value="TRNASYNTHMET"/>
</dbReference>
<dbReference type="InterPro" id="IPR009080">
    <property type="entry name" value="tRNAsynth_Ia_anticodon-bd"/>
</dbReference>
<keyword evidence="17" id="KW-1185">Reference proteome</keyword>
<dbReference type="Gene3D" id="2.40.50.140">
    <property type="entry name" value="Nucleic acid-binding proteins"/>
    <property type="match status" value="1"/>
</dbReference>
<keyword evidence="8 13" id="KW-0648">Protein biosynthesis</keyword>
<dbReference type="InterPro" id="IPR014729">
    <property type="entry name" value="Rossmann-like_a/b/a_fold"/>
</dbReference>
<dbReference type="CDD" id="cd00814">
    <property type="entry name" value="MetRS_core"/>
    <property type="match status" value="1"/>
</dbReference>
<dbReference type="InterPro" id="IPR015413">
    <property type="entry name" value="Methionyl/Leucyl_tRNA_Synth"/>
</dbReference>
<evidence type="ECO:0000256" key="12">
    <source>
        <dbReference type="PROSITE-ProRule" id="PRU00209"/>
    </source>
</evidence>
<evidence type="ECO:0000313" key="17">
    <source>
        <dbReference type="Proteomes" id="UP000198406"/>
    </source>
</evidence>
<dbReference type="FunCoup" id="A0A1Z5JUD3">
    <property type="interactions" value="432"/>
</dbReference>
<dbReference type="GO" id="GO:0004825">
    <property type="term" value="F:methionine-tRNA ligase activity"/>
    <property type="evidence" value="ECO:0007669"/>
    <property type="project" value="UniProtKB-EC"/>
</dbReference>
<dbReference type="PANTHER" id="PTHR43326:SF2">
    <property type="entry name" value="METHIONINE--TRNA LIGASE"/>
    <property type="match status" value="1"/>
</dbReference>
<dbReference type="PANTHER" id="PTHR43326">
    <property type="entry name" value="METHIONYL-TRNA SYNTHETASE"/>
    <property type="match status" value="1"/>
</dbReference>
<dbReference type="FunFam" id="2.170.220.10:FF:000002">
    <property type="entry name" value="Methionine--tRNA ligase"/>
    <property type="match status" value="1"/>
</dbReference>
<dbReference type="AlphaFoldDB" id="A0A1Z5JUD3"/>
<evidence type="ECO:0000256" key="10">
    <source>
        <dbReference type="ARBA" id="ARBA00030904"/>
    </source>
</evidence>
<evidence type="ECO:0000256" key="2">
    <source>
        <dbReference type="ARBA" id="ARBA00022490"/>
    </source>
</evidence>
<gene>
    <name evidence="16" type="ORF">FisN_18Lh286</name>
</gene>
<protein>
    <recommendedName>
        <fullName evidence="1">methionine--tRNA ligase</fullName>
        <ecNumber evidence="1">6.1.1.10</ecNumber>
    </recommendedName>
    <alternativeName>
        <fullName evidence="10">Methionyl-tRNA synthetase</fullName>
    </alternativeName>
</protein>
<feature type="domain" description="TRNA-binding" evidence="15">
    <location>
        <begin position="594"/>
        <end position="695"/>
    </location>
</feature>
<dbReference type="Gene3D" id="2.170.220.10">
    <property type="match status" value="1"/>
</dbReference>
<evidence type="ECO:0000256" key="6">
    <source>
        <dbReference type="ARBA" id="ARBA00022840"/>
    </source>
</evidence>
<comment type="caution">
    <text evidence="16">The sequence shown here is derived from an EMBL/GenBank/DDBJ whole genome shotgun (WGS) entry which is preliminary data.</text>
</comment>
<keyword evidence="7 12" id="KW-0694">RNA-binding</keyword>
<dbReference type="InterPro" id="IPR002547">
    <property type="entry name" value="tRNA-bd_dom"/>
</dbReference>
<dbReference type="SUPFAM" id="SSF52374">
    <property type="entry name" value="Nucleotidylyl transferase"/>
    <property type="match status" value="1"/>
</dbReference>
<dbReference type="SUPFAM" id="SSF47323">
    <property type="entry name" value="Anticodon-binding domain of a subclass of class I aminoacyl-tRNA synthetases"/>
    <property type="match status" value="1"/>
</dbReference>
<dbReference type="Pfam" id="PF01588">
    <property type="entry name" value="tRNA_bind"/>
    <property type="match status" value="1"/>
</dbReference>
<keyword evidence="3 12" id="KW-0820">tRNA-binding</keyword>
<dbReference type="InterPro" id="IPR012340">
    <property type="entry name" value="NA-bd_OB-fold"/>
</dbReference>
<evidence type="ECO:0000256" key="1">
    <source>
        <dbReference type="ARBA" id="ARBA00012838"/>
    </source>
</evidence>
<dbReference type="EMBL" id="BDSP01000118">
    <property type="protein sequence ID" value="GAX17630.1"/>
    <property type="molecule type" value="Genomic_DNA"/>
</dbReference>
<evidence type="ECO:0000256" key="8">
    <source>
        <dbReference type="ARBA" id="ARBA00022917"/>
    </source>
</evidence>
<keyword evidence="2" id="KW-0963">Cytoplasm</keyword>
<organism evidence="16 17">
    <name type="scientific">Fistulifera solaris</name>
    <name type="common">Oleaginous diatom</name>
    <dbReference type="NCBI Taxonomy" id="1519565"/>
    <lineage>
        <taxon>Eukaryota</taxon>
        <taxon>Sar</taxon>
        <taxon>Stramenopiles</taxon>
        <taxon>Ochrophyta</taxon>
        <taxon>Bacillariophyta</taxon>
        <taxon>Bacillariophyceae</taxon>
        <taxon>Bacillariophycidae</taxon>
        <taxon>Naviculales</taxon>
        <taxon>Naviculaceae</taxon>
        <taxon>Fistulifera</taxon>
    </lineage>
</organism>
<name>A0A1Z5JUD3_FISSO</name>
<dbReference type="InParanoid" id="A0A1Z5JUD3"/>
<dbReference type="InterPro" id="IPR041872">
    <property type="entry name" value="Anticodon_Met"/>
</dbReference>
<dbReference type="Gene3D" id="3.40.50.620">
    <property type="entry name" value="HUPs"/>
    <property type="match status" value="1"/>
</dbReference>
<evidence type="ECO:0000256" key="11">
    <source>
        <dbReference type="ARBA" id="ARBA00047364"/>
    </source>
</evidence>
<dbReference type="EC" id="6.1.1.10" evidence="1"/>
<dbReference type="GO" id="GO:0005524">
    <property type="term" value="F:ATP binding"/>
    <property type="evidence" value="ECO:0007669"/>
    <property type="project" value="UniProtKB-KW"/>
</dbReference>
<dbReference type="CDD" id="cd02799">
    <property type="entry name" value="tRNA_bind_EMAP-II_like"/>
    <property type="match status" value="1"/>
</dbReference>
<evidence type="ECO:0000259" key="15">
    <source>
        <dbReference type="PROSITE" id="PS50886"/>
    </source>
</evidence>
<dbReference type="InterPro" id="IPR014758">
    <property type="entry name" value="Met-tRNA_synth"/>
</dbReference>
<dbReference type="PROSITE" id="PS50886">
    <property type="entry name" value="TRBD"/>
    <property type="match status" value="1"/>
</dbReference>
<keyword evidence="5 13" id="KW-0547">Nucleotide-binding</keyword>
<comment type="catalytic activity">
    <reaction evidence="11">
        <text>tRNA(Met) + L-methionine + ATP = L-methionyl-tRNA(Met) + AMP + diphosphate</text>
        <dbReference type="Rhea" id="RHEA:13481"/>
        <dbReference type="Rhea" id="RHEA-COMP:9667"/>
        <dbReference type="Rhea" id="RHEA-COMP:9698"/>
        <dbReference type="ChEBI" id="CHEBI:30616"/>
        <dbReference type="ChEBI" id="CHEBI:33019"/>
        <dbReference type="ChEBI" id="CHEBI:57844"/>
        <dbReference type="ChEBI" id="CHEBI:78442"/>
        <dbReference type="ChEBI" id="CHEBI:78530"/>
        <dbReference type="ChEBI" id="CHEBI:456215"/>
        <dbReference type="EC" id="6.1.1.10"/>
    </reaction>
</comment>
<evidence type="ECO:0000256" key="5">
    <source>
        <dbReference type="ARBA" id="ARBA00022741"/>
    </source>
</evidence>
<dbReference type="GO" id="GO:0000049">
    <property type="term" value="F:tRNA binding"/>
    <property type="evidence" value="ECO:0007669"/>
    <property type="project" value="UniProtKB-UniRule"/>
</dbReference>
<evidence type="ECO:0000256" key="4">
    <source>
        <dbReference type="ARBA" id="ARBA00022598"/>
    </source>
</evidence>
<dbReference type="Pfam" id="PF09334">
    <property type="entry name" value="tRNA-synt_1g"/>
    <property type="match status" value="1"/>
</dbReference>
<evidence type="ECO:0000256" key="13">
    <source>
        <dbReference type="RuleBase" id="RU363039"/>
    </source>
</evidence>
<dbReference type="Gene3D" id="1.10.730.10">
    <property type="entry name" value="Isoleucyl-tRNA Synthetase, Domain 1"/>
    <property type="match status" value="1"/>
</dbReference>